<gene>
    <name evidence="1" type="ORF">M9H77_28860</name>
</gene>
<keyword evidence="2" id="KW-1185">Reference proteome</keyword>
<evidence type="ECO:0000313" key="1">
    <source>
        <dbReference type="EMBL" id="KAI5660067.1"/>
    </source>
</evidence>
<protein>
    <submittedName>
        <fullName evidence="1">Uncharacterized protein</fullName>
    </submittedName>
</protein>
<name>A0ACC0AHZ3_CATRO</name>
<proteinExistence type="predicted"/>
<dbReference type="EMBL" id="CM044706">
    <property type="protein sequence ID" value="KAI5660067.1"/>
    <property type="molecule type" value="Genomic_DNA"/>
</dbReference>
<evidence type="ECO:0000313" key="2">
    <source>
        <dbReference type="Proteomes" id="UP001060085"/>
    </source>
</evidence>
<dbReference type="Proteomes" id="UP001060085">
    <property type="component" value="Linkage Group LG06"/>
</dbReference>
<accession>A0ACC0AHZ3</accession>
<comment type="caution">
    <text evidence="1">The sequence shown here is derived from an EMBL/GenBank/DDBJ whole genome shotgun (WGS) entry which is preliminary data.</text>
</comment>
<organism evidence="1 2">
    <name type="scientific">Catharanthus roseus</name>
    <name type="common">Madagascar periwinkle</name>
    <name type="synonym">Vinca rosea</name>
    <dbReference type="NCBI Taxonomy" id="4058"/>
    <lineage>
        <taxon>Eukaryota</taxon>
        <taxon>Viridiplantae</taxon>
        <taxon>Streptophyta</taxon>
        <taxon>Embryophyta</taxon>
        <taxon>Tracheophyta</taxon>
        <taxon>Spermatophyta</taxon>
        <taxon>Magnoliopsida</taxon>
        <taxon>eudicotyledons</taxon>
        <taxon>Gunneridae</taxon>
        <taxon>Pentapetalae</taxon>
        <taxon>asterids</taxon>
        <taxon>lamiids</taxon>
        <taxon>Gentianales</taxon>
        <taxon>Apocynaceae</taxon>
        <taxon>Rauvolfioideae</taxon>
        <taxon>Vinceae</taxon>
        <taxon>Catharanthinae</taxon>
        <taxon>Catharanthus</taxon>
    </lineage>
</organism>
<sequence length="693" mass="80306">MSDNYTNGTSTKEDDHEEESKKKSRSSKYEDLILTLPKVERLLTTDLHLYQYQRVWFPYPFLAGIMSIQEQFKAQSTDIVLCSYPKTGTTWLKALTFAISTRNRYFGHDFSISTANNDHPLLNNMPHSCVPFLEADLVHDKRDPQLPLFATHIPYDSLPKSIIESPGCKIIYICRDPKDTFVSLWHFLINFLSNSSRGMKYDDQDEGFFEKEFGLFCEGKSVYGPFWDHVLGFWKASLENPERALFLKYEDMKKDNNNLFYIKKLAEFMNQPFSEEEEDKGVPQKIMELCSFGNLSGLEVNKRGKHNSEKGLGINNSAYFRKGEIGDWKNYLTSEMAETIDRISEEKFGNYGLGFSRLTMTTPSTGITKDDIHTQEESKKKSIKDILPKEERWTNDFDLYRYQDFWFPNCFLEGVILAQEQFKPQPTEIAICSYPKTGSAWLKALCFAISTRNRFGHDLLTTKSNHPLVTKVPHECIPFLEVDLAYGIYNKDPQLPLFATHIPYDSLPKSIIESGCKVIYICRDPKDTFVSLWHALIKFPSTGERKQQFCFKKEFERFCEGKSIYGPFWNHVLGFWKASLENSERVLFLKYEDMKKDTSFYIKRLAEFMNQPFSKEEEDEGLPEKIMEFCSFGNMSGLEVNKAGKHYSVIDNSIYFRKGEVGDWKSHLTKEMAETMDGIAEEKFGTCGLRFGV</sequence>
<reference evidence="2" key="1">
    <citation type="journal article" date="2023" name="Nat. Plants">
        <title>Single-cell RNA sequencing provides a high-resolution roadmap for understanding the multicellular compartmentation of specialized metabolism.</title>
        <authorList>
            <person name="Sun S."/>
            <person name="Shen X."/>
            <person name="Li Y."/>
            <person name="Li Y."/>
            <person name="Wang S."/>
            <person name="Li R."/>
            <person name="Zhang H."/>
            <person name="Shen G."/>
            <person name="Guo B."/>
            <person name="Wei J."/>
            <person name="Xu J."/>
            <person name="St-Pierre B."/>
            <person name="Chen S."/>
            <person name="Sun C."/>
        </authorList>
    </citation>
    <scope>NUCLEOTIDE SEQUENCE [LARGE SCALE GENOMIC DNA]</scope>
</reference>